<dbReference type="PROSITE" id="PS00675">
    <property type="entry name" value="SIGMA54_INTERACT_1"/>
    <property type="match status" value="1"/>
</dbReference>
<dbReference type="FunFam" id="3.40.50.300:FF:000712">
    <property type="entry name" value="Midasin"/>
    <property type="match status" value="1"/>
</dbReference>
<dbReference type="Gene3D" id="3.40.50.410">
    <property type="entry name" value="von Willebrand factor, type A domain"/>
    <property type="match status" value="1"/>
</dbReference>
<feature type="region of interest" description="Disordered" evidence="11">
    <location>
        <begin position="4047"/>
        <end position="4598"/>
    </location>
</feature>
<evidence type="ECO:0000256" key="9">
    <source>
        <dbReference type="ARBA" id="ARBA00023242"/>
    </source>
</evidence>
<dbReference type="GO" id="GO:0000055">
    <property type="term" value="P:ribosomal large subunit export from nucleus"/>
    <property type="evidence" value="ECO:0007669"/>
    <property type="project" value="TreeGrafter"/>
</dbReference>
<feature type="domain" description="VWFA" evidence="12">
    <location>
        <begin position="4703"/>
        <end position="4898"/>
    </location>
</feature>
<name>A0AA35NE04_SACMI</name>
<dbReference type="InterPro" id="IPR025662">
    <property type="entry name" value="Sigma_54_int_dom_ATP-bd_1"/>
</dbReference>
<dbReference type="PANTHER" id="PTHR48103:SF2">
    <property type="entry name" value="MIDASIN"/>
    <property type="match status" value="1"/>
</dbReference>
<comment type="function">
    <text evidence="10">Nuclear chaperone required for maturation and nuclear export of pre-60S ribosome subunits.</text>
</comment>
<dbReference type="PANTHER" id="PTHR48103">
    <property type="entry name" value="MIDASIN-RELATED"/>
    <property type="match status" value="1"/>
</dbReference>
<evidence type="ECO:0000256" key="10">
    <source>
        <dbReference type="PIRNR" id="PIRNR010340"/>
    </source>
</evidence>
<evidence type="ECO:0000313" key="14">
    <source>
        <dbReference type="Proteomes" id="UP001161438"/>
    </source>
</evidence>
<feature type="compositionally biased region" description="Acidic residues" evidence="11">
    <location>
        <begin position="4253"/>
        <end position="4290"/>
    </location>
</feature>
<evidence type="ECO:0000256" key="11">
    <source>
        <dbReference type="SAM" id="MobiDB-lite"/>
    </source>
</evidence>
<dbReference type="InterPro" id="IPR048617">
    <property type="entry name" value="MDN1_AAA_lid_4"/>
</dbReference>
<dbReference type="GO" id="GO:0005654">
    <property type="term" value="C:nucleoplasm"/>
    <property type="evidence" value="ECO:0007669"/>
    <property type="project" value="UniProtKB-SubCell"/>
</dbReference>
<sequence>MSQDRILLDLNAVNQRLVLFNSIFPSDAIEKPFIFSTKESTLENLDRLARTILHSRSVAGHVFLYKHILLEIIARWTTSSKKDEYVLVIEKLAIIITIFPFGMSLIEDYLDKENDHFITILQNPSSQKDSDLFTILLAYYRLLYHNKEVFARFIQPDVLYQLVDLFAKDQKNHVITFLALKVLSSYLDMGEKAINDMLDTYIKSHDKLLTCFEGDSEVDYNFLELNEAKRFANFSKLPSVPECFTIDESNPYFIIGPQDLNTKVTSICGVIVPKVHTIHDNVSYPLTFVPTQKTVCSLRQLGRTIQNSTPLMLIGKAGSGKTFLINELSKYMGCHDSLVKIHLGEQTDAKLLIGTYTSGDKPGTFEWRAGVLATAVKEGRWVLIEDIDKAPTDVLSILLSLLEKRELTIPSRGETVKAANGFQLISTVRINENHSKENSNRSYNLNMIGMRIWNVVELEEPSEEDLAHILAQKFPILTNLIPKLINSYKSVKSIYLNTKFISLNKGAHTRIVSVRDLIKLCGRLDALFKSNDIKKPDQLIEASVYDSIFSEAADCFAGALGEFKALEPIIKAIGESLDIASSRISLFLTQHVPTLENFSDNIKIGRALLPKERLNIQKKSVNSTSFAFTNHSLRLMEQISVCIKMTEPVLLVGETGTGKTTVVQQLAKMLAKTLTVINVSQQTETGDLLGGYKPVNSKTVAVPIQEVFETLFNATFSLKKNEKFHKMLHKCFNKNQWKNVVRLWNEAYKMAQSILKTTESDGKDENTNKKKRRLNNYEKKLLLDRWKDFKDSVKKFEAQSSSIENSFVFNFVEGSLVKAIRAGEWLLLDEVNLATADTLESISDLLTEPNSRSILLSEKGDAEPIKAHPDFRIFACMNPATDVGKRDLPMGIRSRFTEIYVHSPERDITDLLSIIDKYIGKYSVSDEWVGNDIAELYLEAKKLAENNIIVDGSNQKPHFSIRTLTRTLLYVTDIIHIYGLRRSLYDGFCMSFLTLLDQKSETVLEPLIGKFTLGRLKNIKSIMSQTPPSPGPDYVQFKHYWMKKGPNEIQEQAHYIITPFVEKNMMNLVRATSGKRFPVLIQGPTSSGKTSMIKYLADITGHKFVRINNHEHTDLQEYLGTYVTDDAGKLSFKEGVLVEALRKGYWIVLDELNLAPTDVLEALNRLLDDNRELFIPETQEVVHPHPDFLLFATQNPPGIYGGRKILSRAFRNRFLELHFDDIPQDELEIILRERCQIAPSYAKKIVEVYRQLSIERSASRLFEQKNSFATLRDLFRWALRDAVGYEQLAASGYMLLAERCRSPQEKVTVKKILEKVMKVNLNMDQYYESLEDASLGAIDSVTWTKGMRRLSVLVSSCLKNKEPVLLVGETGCGKTTICQILAQFMGRELITLNAHQNTETGDILGAQRPVRNRSEIQHKLTECLRSVLNVGDDKEIDLQELLQLYSKLDDKDIPKEARMKIKKLRDNLNVLFEWSDGPLIQAMKTGNFFLLDEISLADDSVLERLNSVLEPERSLLLAEQGSSDSLVTASENFQFFATMNPGGDYGKKELSPALRNRFTEIWVPSMEDFNDVNMIVSSKLSEDLKDLANPIVKFSEWFGKRLGGGNAASGVISLRDILAWVEFINKVFPKNKNKSTVLIQGASMVFIDALGTNNTAYLAENENDLKSLRSECVVQLLKLCDNSVGLQHVETNNIIVTQDDLQVGMFKIPRLSGSQSSSFNLTAPTTASNLVKVVRAMQVHKPILLEGSPGVGKTSLITALANITGNKLTRINLSEQTDLVDLFGADSPGERTGEFLWHDAPFLRAMKKGEWVLLDEMNLASQSVLEGLNACLDHRGEAYIPELDISFSCHPNFLVFAAQNPQYQGGGRKGLPKSFVNRFSVVFIDMLTSDDLLLIAKHLYPNVEPDVITKMIKLMSALEEQVCKKKLWGNSGSPWEFNLRDTLRWLKLLSQYSICDDVDVFDFVNIIVKQRFRTSSDKDKAQLLIEDIFGKFLTKRDYFKLTEEYIQINNEVALRNPHYRYPITQNLFPLECNVAVYESVLKAINNNWPLVLVGPSNSGKTEIIRLLASLLGPRVDVFSMNSDIDSMDILGGYEQVDLTRKISYITEDLTNVVREIVSINMKLSPNVTAIMEGLNLLNYMLNNIVTPENFQGFTGRFNKFFSHLEGHSSLKKISQDIEKMSEILSKEASVKFEWFDGMLVKAVEKGHWLILDNANLCSPSVLDRLNSLLETDGSLLINECSQADGQPRVLKPHPDFRLFLTMDPKYGELSRAMRNRGVEIYIDELQSRSTTFDRFALGFELEEINIDFLSIDDGIKKMKLNESKIPIPLKNFVPSYLSRPCVFSQVHDVLLLSDEDPLEESLAALVPISSLGEVCKWTNNVLNCMEYSEKSIAEKLHVFITFLADMGIIEKINKLYTPANQKLQGALGLQERKLTEETVLVTLNEYIIPTISKLSDNIKSPEPLYLLSTLRLLLNTLNALKLINTKSSCGKIDELTYIESSAAAFNGRYLKNTPRIPIFSILYNIATVVSDSVKKESLFCSSYKFQRYWDLLVIVSSALETATTKDEARLRVYKELIDNWIASANIKSDIEMDPFININSDFTDVLHLSRGHSITLLWDTFRKKYPTTSNSWLAFERLVDLSNKFDKVRLLQFSESYNSIQDLMVIFRLLLEDVLNNNLGEFDLLVSKLENGISELELISDKFLNKRKHYFASEFDNLIRYTFSIDTVELIKDLAPASSLATKKLTKLVINEYCYPPVFDILWEEHNAKFTSFTSSIFSSKFLQDVVRKSNDLKTFSGNQIKQSISDAELLLSSTIKCSPNLLRSQVKRYKDMLLTWIRSIVDIHAGRDCSELSLEKISFILQEKTVPETYATFVEYILPALELTDSLSSLEALGEAWVLFGTGLLLLFVPDSPYDPAIHDYVLYDLFVKSKTFSQDLVENWKNVRKVTSGDKKIYTEELINVISDDGAPQAPRVYRTNISIDCLFDEWMAFLTSTMSSQQIKELMGAYSCNSDQSDCRLEMLQQNSAHFLNRLESGYTKFADLNEILAGYIYSVNFGFDLLKLQKSKDRATFQVSPLWSMDPINISSTESVSSTYYELSKFFKKNTVENSSVEKILLYFLTLFKFHKSDAILLEVFKATLYTLYSRWSLRRLRQEQQENEKSSMFKFNDNSDDYDADFKNLFPDYEDTVLIADEKDTSSPENLDEIYFQLANTYVSIFDKNYDTNFSSELKNGAIMTTIFSEELENAGIEELKSGTLSAVINRLDEEIHFFKTQEDFSSIDFYHDFSIPEFQKASDIIETVLKSVLKLLQQWPEHATLNELYRVSQEFLNYPAQTPLARQLQKIEQIYTFLAEWEKYASSEVSLNNTIKMITDLIVSWRKLELRTWKGLFNSEDEKIRKSIGKWWFYLYESIIISNFHSDEKEVAANTTLLVSSLNLFFSKSTLGEFTARLDLVKAFYEHIQLIGLKGSKIESLLHNTLKFYHQFKPLIDERITNGRKGLEKEIDDIILLASWKDVNVDALKQSSRKSHNNLYKIVRKYRDLLSGDVKSIIETGLMYSKENKLKLPALRQHIYEDSKLESSKDLVKNISSWSTRPAPLRNIDVVTSNMDSYLKKISSQEFPNFADLASEFYAEAERLRKETPGVYTKENKKRLAYLKTQKSKVLGDALKELRRIGLKANFREDIQKVQSSTTTILANIASFNDKYLNSADAFFFRILDLLPKLRNAVSSPSDDIPIAAIERGMALAQSLIFSLITVRHPLSEFTNDYSSVSDMILDLESFTRSKGEIVHSSLKTNIDNIRLFEKWLPSLLDYAAQTLSVISKYSKTSEQQTVLLDAKSTLSSFFLHFSASRVFDSSFIELHSSFETFINELLKKLEKAKEAGNAFVFDIIIEWIKTNKGGPIKNEQKEGPSVEEIEQAFRSIFTSIILSFQKIIGDGFESISESDDKWLSTSFKKIMVNVKLLRSGLVSKNIGAALSLLKNFDFSTTKSVYIKSIISFTLPVITHYYNAMTIVLDKSRTYYTNTSHGTYILSTILYSLAKNGFCSPEPPSEEIDDKNLQDGTGLGDGEGAQNNNKDVEQDEDLTEDAQNENKDQQNKDERDEEDEDDAVEMEGDMAGELEDLSNGEDENENENSDEEEEELDEEIDDLNEDDPNAIDDKMWDEKASENSKEKDTDQNLDGKDQKEDVQAAENDEQQQENKEEGKENSNTPDDGDEEIENDEDAEEENDVGEQEDEVKDEQGDDLEANVPEIETLDLPEDMNLDSEREESDEDADMSDEMPGDLDEQEAENENKEIEQEADNEDNDDEPGSDINAEEEETVSNDEKDAEMDVDMADGEERENEENVPEDQNMSDEEDLKQDDSMEENKEKGGEQNAEGLDGIEEKADVEEIDQEAAVQQDSGSKGAGADAKDTQEQEDVGGSGTTENTYEEDQEDSTKKNEESREEATAALKQLGDSLKEYHRRRQDIKEAPTNGEEDDNLEKNNERPDEFEHVEGANTETDTQALGSATQDQLQTIDEDMAIDDDREEQEVDQNELVENVDEKMDIDEEDMLSDADELEANKDNESKKSGFIGERRGEQDSENKLTKEHLLEDQEDEDELQAFTENTEESTYDESASLSPERSLEESRELWHKSEVSTADLVSRLGEQLRLILEPTLATKLKGDYKTGKRLNMKRIIPYIASQFRKDKIWLRRTKPSKRQYQIMVALDDSKSMSESKCVKLAFDSLCLVSKTLTQLEAGGLSIVKFGENAKEVHSFDQQFSSESGARAFQWFGFQETKTDVKKLVAESIKIFERARAMVHNDQWQLEIVISDGICEDHETIQKLVRRARENKIMLVFVIIDGITSNESILDMSQVNYIPDQFGNPQLKITKYLDTFPFEFYVVVHDISELPEMLSLILRQYFTDMASS</sequence>
<evidence type="ECO:0000256" key="3">
    <source>
        <dbReference type="ARBA" id="ARBA00007188"/>
    </source>
</evidence>
<keyword evidence="5" id="KW-0597">Phosphoprotein</keyword>
<dbReference type="Pfam" id="PF21108">
    <property type="entry name" value="MDN1_4th"/>
    <property type="match status" value="1"/>
</dbReference>
<dbReference type="InterPro" id="IPR040848">
    <property type="entry name" value="AAA_lid_7"/>
</dbReference>
<dbReference type="FunFam" id="3.40.50.300:FF:000582">
    <property type="entry name" value="Midasin"/>
    <property type="match status" value="1"/>
</dbReference>
<feature type="compositionally biased region" description="Basic and acidic residues" evidence="11">
    <location>
        <begin position="4481"/>
        <end position="4495"/>
    </location>
</feature>
<dbReference type="SUPFAM" id="SSF52540">
    <property type="entry name" value="P-loop containing nucleoside triphosphate hydrolases"/>
    <property type="match status" value="7"/>
</dbReference>
<keyword evidence="8 10" id="KW-0143">Chaperone</keyword>
<dbReference type="GeneID" id="80919893"/>
<dbReference type="FunFam" id="3.40.50.300:FF:001053">
    <property type="entry name" value="Midasin"/>
    <property type="match status" value="1"/>
</dbReference>
<dbReference type="InterPro" id="IPR041190">
    <property type="entry name" value="Midasin_AAA_lid_5"/>
</dbReference>
<accession>A0AA35NE04</accession>
<dbReference type="InterPro" id="IPR011704">
    <property type="entry name" value="ATPase_dyneun-rel_AAA"/>
</dbReference>
<dbReference type="InterPro" id="IPR003593">
    <property type="entry name" value="AAA+_ATPase"/>
</dbReference>
<comment type="subcellular location">
    <subcellularLocation>
        <location evidence="1">Nucleus</location>
        <location evidence="1">Nucleolus</location>
    </subcellularLocation>
    <subcellularLocation>
        <location evidence="2">Nucleus</location>
        <location evidence="2">Nucleoplasm</location>
    </subcellularLocation>
</comment>
<feature type="compositionally biased region" description="Basic and acidic residues" evidence="11">
    <location>
        <begin position="4435"/>
        <end position="4447"/>
    </location>
</feature>
<feature type="compositionally biased region" description="Acidic residues" evidence="11">
    <location>
        <begin position="4212"/>
        <end position="4246"/>
    </location>
</feature>
<evidence type="ECO:0000256" key="6">
    <source>
        <dbReference type="ARBA" id="ARBA00022741"/>
    </source>
</evidence>
<feature type="compositionally biased region" description="Acidic residues" evidence="11">
    <location>
        <begin position="4079"/>
        <end position="4089"/>
    </location>
</feature>
<evidence type="ECO:0000259" key="12">
    <source>
        <dbReference type="PROSITE" id="PS50234"/>
    </source>
</evidence>
<feature type="compositionally biased region" description="Basic and acidic residues" evidence="11">
    <location>
        <begin position="4157"/>
        <end position="4188"/>
    </location>
</feature>
<feature type="compositionally biased region" description="Basic and acidic residues" evidence="11">
    <location>
        <begin position="4090"/>
        <end position="4100"/>
    </location>
</feature>
<dbReference type="Pfam" id="PF17867">
    <property type="entry name" value="AAA_lid_7"/>
    <property type="match status" value="3"/>
</dbReference>
<feature type="compositionally biased region" description="Basic and acidic residues" evidence="11">
    <location>
        <begin position="4360"/>
        <end position="4372"/>
    </location>
</feature>
<dbReference type="SMART" id="SM00382">
    <property type="entry name" value="AAA"/>
    <property type="match status" value="6"/>
</dbReference>
<evidence type="ECO:0000256" key="8">
    <source>
        <dbReference type="ARBA" id="ARBA00023186"/>
    </source>
</evidence>
<dbReference type="Gene3D" id="3.40.50.300">
    <property type="entry name" value="P-loop containing nucleotide triphosphate hydrolases"/>
    <property type="match status" value="6"/>
</dbReference>
<dbReference type="SUPFAM" id="SSF53300">
    <property type="entry name" value="vWA-like"/>
    <property type="match status" value="1"/>
</dbReference>
<feature type="compositionally biased region" description="Acidic residues" evidence="11">
    <location>
        <begin position="4298"/>
        <end position="4359"/>
    </location>
</feature>
<evidence type="ECO:0000256" key="1">
    <source>
        <dbReference type="ARBA" id="ARBA00004604"/>
    </source>
</evidence>
<keyword evidence="14" id="KW-1185">Reference proteome</keyword>
<dbReference type="InterPro" id="IPR012099">
    <property type="entry name" value="Midasin"/>
</dbReference>
<comment type="similarity">
    <text evidence="3 10">Belongs to the midasin family.</text>
</comment>
<gene>
    <name evidence="13" type="primary">SMKI12G1770</name>
    <name evidence="13" type="ORF">SMKI_12G1770</name>
</gene>
<evidence type="ECO:0000256" key="7">
    <source>
        <dbReference type="ARBA" id="ARBA00022840"/>
    </source>
</evidence>
<keyword evidence="7 10" id="KW-0067">ATP-binding</keyword>
<dbReference type="Pfam" id="PF07728">
    <property type="entry name" value="AAA_5"/>
    <property type="match status" value="8"/>
</dbReference>
<dbReference type="GO" id="GO:0005524">
    <property type="term" value="F:ATP binding"/>
    <property type="evidence" value="ECO:0007669"/>
    <property type="project" value="UniProtKB-KW"/>
</dbReference>
<dbReference type="GO" id="GO:0030687">
    <property type="term" value="C:preribosome, large subunit precursor"/>
    <property type="evidence" value="ECO:0007669"/>
    <property type="project" value="TreeGrafter"/>
</dbReference>
<dbReference type="GO" id="GO:0005730">
    <property type="term" value="C:nucleolus"/>
    <property type="evidence" value="ECO:0007669"/>
    <property type="project" value="UniProtKB-SubCell"/>
</dbReference>
<dbReference type="GO" id="GO:0000027">
    <property type="term" value="P:ribosomal large subunit assembly"/>
    <property type="evidence" value="ECO:0007669"/>
    <property type="project" value="InterPro"/>
</dbReference>
<evidence type="ECO:0000256" key="4">
    <source>
        <dbReference type="ARBA" id="ARBA00017143"/>
    </source>
</evidence>
<dbReference type="PROSITE" id="PS50234">
    <property type="entry name" value="VWFA"/>
    <property type="match status" value="1"/>
</dbReference>
<keyword evidence="9 10" id="KW-0539">Nucleus</keyword>
<dbReference type="CDD" id="cd01460">
    <property type="entry name" value="vWA_midasin"/>
    <property type="match status" value="1"/>
</dbReference>
<keyword evidence="6 10" id="KW-0547">Nucleotide-binding</keyword>
<evidence type="ECO:0000313" key="13">
    <source>
        <dbReference type="EMBL" id="CAI4035039.1"/>
    </source>
</evidence>
<dbReference type="InterPro" id="IPR002035">
    <property type="entry name" value="VWF_A"/>
</dbReference>
<evidence type="ECO:0000256" key="2">
    <source>
        <dbReference type="ARBA" id="ARBA00004642"/>
    </source>
</evidence>
<feature type="compositionally biased region" description="Polar residues" evidence="11">
    <location>
        <begin position="4498"/>
        <end position="4516"/>
    </location>
</feature>
<reference evidence="13" key="1">
    <citation type="submission" date="2022-10" db="EMBL/GenBank/DDBJ databases">
        <authorList>
            <person name="Byrne P K."/>
        </authorList>
    </citation>
    <scope>NUCLEOTIDE SEQUENCE</scope>
    <source>
        <strain evidence="13">IFO1815</strain>
    </source>
</reference>
<dbReference type="RefSeq" id="XP_056078159.1">
    <property type="nucleotide sequence ID" value="XM_056224218.1"/>
</dbReference>
<dbReference type="FunFam" id="3.40.50.300:FF:001368">
    <property type="entry name" value="Midasin"/>
    <property type="match status" value="1"/>
</dbReference>
<proteinExistence type="inferred from homology"/>
<dbReference type="InterPro" id="IPR036465">
    <property type="entry name" value="vWFA_dom_sf"/>
</dbReference>
<dbReference type="FunFam" id="3.40.50.300:FF:000142">
    <property type="entry name" value="Midasin"/>
    <property type="match status" value="1"/>
</dbReference>
<dbReference type="Proteomes" id="UP001161438">
    <property type="component" value="Chromosome 12"/>
</dbReference>
<dbReference type="InterPro" id="IPR027417">
    <property type="entry name" value="P-loop_NTPase"/>
</dbReference>
<feature type="compositionally biased region" description="Basic and acidic residues" evidence="11">
    <location>
        <begin position="4560"/>
        <end position="4593"/>
    </location>
</feature>
<dbReference type="EMBL" id="OX365768">
    <property type="protein sequence ID" value="CAI4035039.1"/>
    <property type="molecule type" value="Genomic_DNA"/>
</dbReference>
<protein>
    <recommendedName>
        <fullName evidence="4 10">Midasin</fullName>
    </recommendedName>
</protein>
<feature type="compositionally biased region" description="Acidic residues" evidence="11">
    <location>
        <begin position="4101"/>
        <end position="4156"/>
    </location>
</feature>
<dbReference type="PIRSF" id="PIRSF010340">
    <property type="entry name" value="Midasin"/>
    <property type="match status" value="1"/>
</dbReference>
<organism evidence="13 14">
    <name type="scientific">Saccharomyces mikatae IFO 1815</name>
    <dbReference type="NCBI Taxonomy" id="226126"/>
    <lineage>
        <taxon>Eukaryota</taxon>
        <taxon>Fungi</taxon>
        <taxon>Dikarya</taxon>
        <taxon>Ascomycota</taxon>
        <taxon>Saccharomycotina</taxon>
        <taxon>Saccharomycetes</taxon>
        <taxon>Saccharomycetales</taxon>
        <taxon>Saccharomycetaceae</taxon>
        <taxon>Saccharomyces</taxon>
    </lineage>
</organism>
<dbReference type="GO" id="GO:0016887">
    <property type="term" value="F:ATP hydrolysis activity"/>
    <property type="evidence" value="ECO:0007669"/>
    <property type="project" value="InterPro"/>
</dbReference>
<evidence type="ECO:0000256" key="5">
    <source>
        <dbReference type="ARBA" id="ARBA00022553"/>
    </source>
</evidence>
<feature type="compositionally biased region" description="Acidic residues" evidence="11">
    <location>
        <begin position="4517"/>
        <end position="4559"/>
    </location>
</feature>
<dbReference type="Pfam" id="PF17865">
    <property type="entry name" value="AAA_lid_5"/>
    <property type="match status" value="1"/>
</dbReference>
<dbReference type="CDD" id="cd00009">
    <property type="entry name" value="AAA"/>
    <property type="match status" value="3"/>
</dbReference>